<reference evidence="2" key="1">
    <citation type="submission" date="2021-01" db="EMBL/GenBank/DDBJ databases">
        <title>Whole genome shotgun sequence of Actinoplanes rishiriensis NBRC 108556.</title>
        <authorList>
            <person name="Komaki H."/>
            <person name="Tamura T."/>
        </authorList>
    </citation>
    <scope>NUCLEOTIDE SEQUENCE</scope>
    <source>
        <strain evidence="2">NBRC 108556</strain>
    </source>
</reference>
<keyword evidence="3" id="KW-1185">Reference proteome</keyword>
<dbReference type="Proteomes" id="UP000636960">
    <property type="component" value="Unassembled WGS sequence"/>
</dbReference>
<dbReference type="GO" id="GO:0016020">
    <property type="term" value="C:membrane"/>
    <property type="evidence" value="ECO:0007669"/>
    <property type="project" value="InterPro"/>
</dbReference>
<dbReference type="EMBL" id="BOMV01000064">
    <property type="protein sequence ID" value="GIE98627.1"/>
    <property type="molecule type" value="Genomic_DNA"/>
</dbReference>
<evidence type="ECO:0000313" key="2">
    <source>
        <dbReference type="EMBL" id="GIE98627.1"/>
    </source>
</evidence>
<accession>A0A919K3J7</accession>
<dbReference type="RefSeq" id="WP_239163160.1">
    <property type="nucleotide sequence ID" value="NZ_BOMV01000064.1"/>
</dbReference>
<keyword evidence="1" id="KW-0812">Transmembrane</keyword>
<name>A0A919K3J7_9ACTN</name>
<dbReference type="InterPro" id="IPR013783">
    <property type="entry name" value="Ig-like_fold"/>
</dbReference>
<keyword evidence="1" id="KW-1133">Transmembrane helix</keyword>
<dbReference type="SUPFAM" id="SSF49313">
    <property type="entry name" value="Cadherin-like"/>
    <property type="match status" value="4"/>
</dbReference>
<dbReference type="InterPro" id="IPR012902">
    <property type="entry name" value="N_methyl_site"/>
</dbReference>
<evidence type="ECO:0000256" key="1">
    <source>
        <dbReference type="SAM" id="Phobius"/>
    </source>
</evidence>
<evidence type="ECO:0000313" key="3">
    <source>
        <dbReference type="Proteomes" id="UP000636960"/>
    </source>
</evidence>
<dbReference type="PROSITE" id="PS00409">
    <property type="entry name" value="PROKAR_NTER_METHYL"/>
    <property type="match status" value="1"/>
</dbReference>
<proteinExistence type="predicted"/>
<dbReference type="GO" id="GO:0005975">
    <property type="term" value="P:carbohydrate metabolic process"/>
    <property type="evidence" value="ECO:0007669"/>
    <property type="project" value="UniProtKB-ARBA"/>
</dbReference>
<organism evidence="2 3">
    <name type="scientific">Paractinoplanes rishiriensis</name>
    <dbReference type="NCBI Taxonomy" id="1050105"/>
    <lineage>
        <taxon>Bacteria</taxon>
        <taxon>Bacillati</taxon>
        <taxon>Actinomycetota</taxon>
        <taxon>Actinomycetes</taxon>
        <taxon>Micromonosporales</taxon>
        <taxon>Micromonosporaceae</taxon>
        <taxon>Paractinoplanes</taxon>
    </lineage>
</organism>
<protein>
    <submittedName>
        <fullName evidence="2">Uncharacterized protein</fullName>
    </submittedName>
</protein>
<comment type="caution">
    <text evidence="2">The sequence shown here is derived from an EMBL/GenBank/DDBJ whole genome shotgun (WGS) entry which is preliminary data.</text>
</comment>
<dbReference type="InterPro" id="IPR015919">
    <property type="entry name" value="Cadherin-like_sf"/>
</dbReference>
<sequence>MVKDAGGDEGMSLIETIMALAVVATTMAAMGPFFTRSLQGVSDQRSQQAAVAVANTAIEQVRALKGSSLLAKRGRDKSTTQWNAAPVAIKAGYLNNTQLVWDETIKDAASTLGDEAPLPTTSRTVTVEGISYSRTIYVGGCVVYVTRSDAGTTNCVNPATVAPPKDVLQTLRFFRVVVAVTWPGRRDCQCSFVTSTLVARDPEPTFDFHRPAPLITTREVTFYRGVSNTYELKATGGTLPNTWAATPLPPGLSIAGTTGIISGTPTGNVTNMASQVTVSDKQGRSDTETLYFTVVNPPALTAPASAASLVGEAVSQQLTTTGGVSPFTYTATGLPPGLNLNADTGAITGTATTVGTYSVTVTSTDANPTPSVSTVSTASRTYTYTVYPALTLAPIANQTVTMVTAFSATASASGGNGTYTYSATGLPAGIVLNAGTGAMSGLATISGRYLPTVTVTDGLGRTASTSFAIVINTTGLIFTSPALTAADRTSVRGAPTTATFQTNGALLGLSPTITATGLPPGLTFNPLTGSISGTPTTAGVYKVTVLAVSLLPPQTSNLTFLWTIT</sequence>
<dbReference type="Pfam" id="PF05345">
    <property type="entry name" value="He_PIG"/>
    <property type="match status" value="4"/>
</dbReference>
<dbReference type="GO" id="GO:0005509">
    <property type="term" value="F:calcium ion binding"/>
    <property type="evidence" value="ECO:0007669"/>
    <property type="project" value="InterPro"/>
</dbReference>
<keyword evidence="1" id="KW-0472">Membrane</keyword>
<dbReference type="AlphaFoldDB" id="A0A919K3J7"/>
<gene>
    <name evidence="2" type="ORF">Ari01nite_60920</name>
</gene>
<dbReference type="Gene3D" id="2.60.40.10">
    <property type="entry name" value="Immunoglobulins"/>
    <property type="match status" value="4"/>
</dbReference>
<feature type="transmembrane region" description="Helical" evidence="1">
    <location>
        <begin position="12"/>
        <end position="34"/>
    </location>
</feature>